<protein>
    <submittedName>
        <fullName evidence="2">Uncharacterized protein</fullName>
    </submittedName>
</protein>
<dbReference type="EMBL" id="JACHDN010000001">
    <property type="protein sequence ID" value="MBB5472523.1"/>
    <property type="molecule type" value="Genomic_DNA"/>
</dbReference>
<feature type="region of interest" description="Disordered" evidence="1">
    <location>
        <begin position="29"/>
        <end position="50"/>
    </location>
</feature>
<dbReference type="Proteomes" id="UP000321723">
    <property type="component" value="Unassembled WGS sequence"/>
</dbReference>
<reference evidence="3 5" key="2">
    <citation type="submission" date="2020-08" db="EMBL/GenBank/DDBJ databases">
        <title>Sequencing the genomes of 1000 actinobacteria strains.</title>
        <authorList>
            <person name="Klenk H.-P."/>
        </authorList>
    </citation>
    <scope>NUCLEOTIDE SEQUENCE [LARGE SCALE GENOMIC DNA]</scope>
    <source>
        <strain evidence="3 5">DSM 9581</strain>
    </source>
</reference>
<organism evidence="2 4">
    <name type="scientific">Cellulomonas hominis</name>
    <dbReference type="NCBI Taxonomy" id="156981"/>
    <lineage>
        <taxon>Bacteria</taxon>
        <taxon>Bacillati</taxon>
        <taxon>Actinomycetota</taxon>
        <taxon>Actinomycetes</taxon>
        <taxon>Micrococcales</taxon>
        <taxon>Cellulomonadaceae</taxon>
        <taxon>Cellulomonas</taxon>
    </lineage>
</organism>
<name>A0A511FDV4_9CELL</name>
<comment type="caution">
    <text evidence="2">The sequence shown here is derived from an EMBL/GenBank/DDBJ whole genome shotgun (WGS) entry which is preliminary data.</text>
</comment>
<accession>A0A511FDV4</accession>
<dbReference type="RefSeq" id="WP_146838534.1">
    <property type="nucleotide sequence ID" value="NZ_BJVQ01000037.1"/>
</dbReference>
<evidence type="ECO:0000256" key="1">
    <source>
        <dbReference type="SAM" id="MobiDB-lite"/>
    </source>
</evidence>
<evidence type="ECO:0000313" key="2">
    <source>
        <dbReference type="EMBL" id="GEL47440.1"/>
    </source>
</evidence>
<dbReference type="EMBL" id="BJVQ01000037">
    <property type="protein sequence ID" value="GEL47440.1"/>
    <property type="molecule type" value="Genomic_DNA"/>
</dbReference>
<evidence type="ECO:0000313" key="3">
    <source>
        <dbReference type="EMBL" id="MBB5472523.1"/>
    </source>
</evidence>
<evidence type="ECO:0000313" key="4">
    <source>
        <dbReference type="Proteomes" id="UP000321723"/>
    </source>
</evidence>
<gene>
    <name evidence="2" type="ORF">CHO01_25560</name>
    <name evidence="3" type="ORF">HNR08_001259</name>
</gene>
<dbReference type="Proteomes" id="UP000564629">
    <property type="component" value="Unassembled WGS sequence"/>
</dbReference>
<proteinExistence type="predicted"/>
<keyword evidence="4" id="KW-1185">Reference proteome</keyword>
<reference evidence="2 4" key="1">
    <citation type="submission" date="2019-07" db="EMBL/GenBank/DDBJ databases">
        <title>Whole genome shotgun sequence of Cellulomonas hominis NBRC 16055.</title>
        <authorList>
            <person name="Hosoyama A."/>
            <person name="Uohara A."/>
            <person name="Ohji S."/>
            <person name="Ichikawa N."/>
        </authorList>
    </citation>
    <scope>NUCLEOTIDE SEQUENCE [LARGE SCALE GENOMIC DNA]</scope>
    <source>
        <strain evidence="2 4">NBRC 16055</strain>
    </source>
</reference>
<feature type="region of interest" description="Disordered" evidence="1">
    <location>
        <begin position="63"/>
        <end position="92"/>
    </location>
</feature>
<dbReference type="AlphaFoldDB" id="A0A511FDV4"/>
<dbReference type="OrthoDB" id="4829626at2"/>
<sequence>MKGQRTRCASCGAEVVLVLVIPELPSRSGRRRIPLDPTYDPATAVQRPSHALPIAGTTCRPITTDHPLMPHERPAMTHFATCPSRHTPEVTW</sequence>
<evidence type="ECO:0000313" key="5">
    <source>
        <dbReference type="Proteomes" id="UP000564629"/>
    </source>
</evidence>